<comment type="subcellular location">
    <subcellularLocation>
        <location evidence="1 7">Cell membrane</location>
        <topology evidence="1 7">Multi-pass membrane protein</topology>
    </subcellularLocation>
</comment>
<proteinExistence type="inferred from homology"/>
<dbReference type="PANTHER" id="PTHR43386">
    <property type="entry name" value="OLIGOPEPTIDE TRANSPORT SYSTEM PERMEASE PROTEIN APPC"/>
    <property type="match status" value="1"/>
</dbReference>
<evidence type="ECO:0000256" key="4">
    <source>
        <dbReference type="ARBA" id="ARBA00022692"/>
    </source>
</evidence>
<comment type="caution">
    <text evidence="9">The sequence shown here is derived from an EMBL/GenBank/DDBJ whole genome shotgun (WGS) entry which is preliminary data.</text>
</comment>
<evidence type="ECO:0000256" key="3">
    <source>
        <dbReference type="ARBA" id="ARBA00022475"/>
    </source>
</evidence>
<keyword evidence="5 7" id="KW-1133">Transmembrane helix</keyword>
<evidence type="ECO:0000256" key="1">
    <source>
        <dbReference type="ARBA" id="ARBA00004651"/>
    </source>
</evidence>
<feature type="transmembrane region" description="Helical" evidence="7">
    <location>
        <begin position="93"/>
        <end position="118"/>
    </location>
</feature>
<evidence type="ECO:0000256" key="2">
    <source>
        <dbReference type="ARBA" id="ARBA00022448"/>
    </source>
</evidence>
<gene>
    <name evidence="9" type="ORF">DNL40_08230</name>
</gene>
<evidence type="ECO:0000259" key="8">
    <source>
        <dbReference type="PROSITE" id="PS50928"/>
    </source>
</evidence>
<feature type="transmembrane region" description="Helical" evidence="7">
    <location>
        <begin position="31"/>
        <end position="51"/>
    </location>
</feature>
<dbReference type="SUPFAM" id="SSF161098">
    <property type="entry name" value="MetI-like"/>
    <property type="match status" value="1"/>
</dbReference>
<evidence type="ECO:0000256" key="6">
    <source>
        <dbReference type="ARBA" id="ARBA00023136"/>
    </source>
</evidence>
<dbReference type="InterPro" id="IPR000515">
    <property type="entry name" value="MetI-like"/>
</dbReference>
<reference evidence="9 10" key="1">
    <citation type="submission" date="2018-06" db="EMBL/GenBank/DDBJ databases">
        <title>Whole genome sequencing of a novel hydrocarbon degrading bacterial strain, PW21 isolated from oil contaminated produced water sample.</title>
        <authorList>
            <person name="Nagkirti P."/>
            <person name="Shaikh A."/>
            <person name="Gowdaman V."/>
            <person name="Engineer A.E."/>
            <person name="Dagar S."/>
            <person name="Dhakephalkar P.K."/>
        </authorList>
    </citation>
    <scope>NUCLEOTIDE SEQUENCE [LARGE SCALE GENOMIC DNA]</scope>
    <source>
        <strain evidence="9 10">PW21</strain>
    </source>
</reference>
<accession>A0A2W5YFV1</accession>
<dbReference type="PANTHER" id="PTHR43386:SF25">
    <property type="entry name" value="PEPTIDE ABC TRANSPORTER PERMEASE PROTEIN"/>
    <property type="match status" value="1"/>
</dbReference>
<dbReference type="GO" id="GO:0055085">
    <property type="term" value="P:transmembrane transport"/>
    <property type="evidence" value="ECO:0007669"/>
    <property type="project" value="InterPro"/>
</dbReference>
<feature type="transmembrane region" description="Helical" evidence="7">
    <location>
        <begin position="130"/>
        <end position="150"/>
    </location>
</feature>
<protein>
    <submittedName>
        <fullName evidence="9">ABC transporter permease</fullName>
    </submittedName>
</protein>
<evidence type="ECO:0000256" key="5">
    <source>
        <dbReference type="ARBA" id="ARBA00022989"/>
    </source>
</evidence>
<keyword evidence="4 7" id="KW-0812">Transmembrane</keyword>
<organism evidence="9 10">
    <name type="scientific">Xylanimonas oleitrophica</name>
    <dbReference type="NCBI Taxonomy" id="2607479"/>
    <lineage>
        <taxon>Bacteria</taxon>
        <taxon>Bacillati</taxon>
        <taxon>Actinomycetota</taxon>
        <taxon>Actinomycetes</taxon>
        <taxon>Micrococcales</taxon>
        <taxon>Promicromonosporaceae</taxon>
        <taxon>Xylanimonas</taxon>
    </lineage>
</organism>
<sequence>MSALGPGPDGVVLPDAATAAPRRSPGVHAQLVVGALLVLVVVALALVSLVWTPYDPVRAVPADRLQGPSGTHWLGTDRFGRDVLSQLMVGARITLYVGVVAVGIGAVVGVPLGVLAGMRGGWPGTLLMRGSDVLLAFPGLLLAIVFGAAFGTGTTTAMVALGIGAIPAFARVARSGTLQVMRTDYVLAARAANRPAWAIAVRHVLPNIAGLVVVQCSVNYALAVLAEAGLSFLGLGTAPPTPSWGRMLQESQQFLGTHDHLAVAPGVAVAVAVLGFNLLGDGLRDVLDPRLKGVR</sequence>
<keyword evidence="10" id="KW-1185">Reference proteome</keyword>
<dbReference type="GO" id="GO:0005886">
    <property type="term" value="C:plasma membrane"/>
    <property type="evidence" value="ECO:0007669"/>
    <property type="project" value="UniProtKB-SubCell"/>
</dbReference>
<dbReference type="RefSeq" id="WP_111250760.1">
    <property type="nucleotide sequence ID" value="NZ_QKWH01000004.1"/>
</dbReference>
<evidence type="ECO:0000313" key="9">
    <source>
        <dbReference type="EMBL" id="PZR53481.1"/>
    </source>
</evidence>
<dbReference type="Proteomes" id="UP000248783">
    <property type="component" value="Unassembled WGS sequence"/>
</dbReference>
<dbReference type="Pfam" id="PF00528">
    <property type="entry name" value="BPD_transp_1"/>
    <property type="match status" value="1"/>
</dbReference>
<evidence type="ECO:0000313" key="10">
    <source>
        <dbReference type="Proteomes" id="UP000248783"/>
    </source>
</evidence>
<feature type="transmembrane region" description="Helical" evidence="7">
    <location>
        <begin position="261"/>
        <end position="280"/>
    </location>
</feature>
<dbReference type="EMBL" id="QKWH01000004">
    <property type="protein sequence ID" value="PZR53481.1"/>
    <property type="molecule type" value="Genomic_DNA"/>
</dbReference>
<dbReference type="InterPro" id="IPR035906">
    <property type="entry name" value="MetI-like_sf"/>
</dbReference>
<name>A0A2W5YFV1_9MICO</name>
<dbReference type="CDD" id="cd06261">
    <property type="entry name" value="TM_PBP2"/>
    <property type="match status" value="1"/>
</dbReference>
<dbReference type="Gene3D" id="1.10.3720.10">
    <property type="entry name" value="MetI-like"/>
    <property type="match status" value="1"/>
</dbReference>
<keyword evidence="2 7" id="KW-0813">Transport</keyword>
<keyword evidence="3" id="KW-1003">Cell membrane</keyword>
<dbReference type="PROSITE" id="PS50928">
    <property type="entry name" value="ABC_TM1"/>
    <property type="match status" value="1"/>
</dbReference>
<evidence type="ECO:0000256" key="7">
    <source>
        <dbReference type="RuleBase" id="RU363032"/>
    </source>
</evidence>
<dbReference type="InterPro" id="IPR050366">
    <property type="entry name" value="BP-dependent_transpt_permease"/>
</dbReference>
<dbReference type="AlphaFoldDB" id="A0A2W5YFV1"/>
<feature type="domain" description="ABC transmembrane type-1" evidence="8">
    <location>
        <begin position="91"/>
        <end position="280"/>
    </location>
</feature>
<comment type="similarity">
    <text evidence="7">Belongs to the binding-protein-dependent transport system permease family.</text>
</comment>
<keyword evidence="6 7" id="KW-0472">Membrane</keyword>